<evidence type="ECO:0000313" key="2">
    <source>
        <dbReference type="EMBL" id="WFD19566.1"/>
    </source>
</evidence>
<feature type="region of interest" description="Disordered" evidence="1">
    <location>
        <begin position="155"/>
        <end position="188"/>
    </location>
</feature>
<feature type="compositionally biased region" description="Basic and acidic residues" evidence="1">
    <location>
        <begin position="279"/>
        <end position="288"/>
    </location>
</feature>
<feature type="region of interest" description="Disordered" evidence="1">
    <location>
        <begin position="470"/>
        <end position="524"/>
    </location>
</feature>
<gene>
    <name evidence="2" type="ORF">MCAP1_001800</name>
</gene>
<evidence type="ECO:0000256" key="1">
    <source>
        <dbReference type="SAM" id="MobiDB-lite"/>
    </source>
</evidence>
<dbReference type="AlphaFoldDB" id="A0AAF0IVD6"/>
<reference evidence="2" key="1">
    <citation type="submission" date="2023-03" db="EMBL/GenBank/DDBJ databases">
        <title>Mating type loci evolution in Malassezia.</title>
        <authorList>
            <person name="Coelho M.A."/>
        </authorList>
    </citation>
    <scope>NUCLEOTIDE SEQUENCE</scope>
    <source>
        <strain evidence="2">CBS 10434</strain>
    </source>
</reference>
<dbReference type="EMBL" id="CP119910">
    <property type="protein sequence ID" value="WFD19566.1"/>
    <property type="molecule type" value="Genomic_DNA"/>
</dbReference>
<keyword evidence="3" id="KW-1185">Reference proteome</keyword>
<organism evidence="2 3">
    <name type="scientific">Malassezia caprae</name>
    <dbReference type="NCBI Taxonomy" id="1381934"/>
    <lineage>
        <taxon>Eukaryota</taxon>
        <taxon>Fungi</taxon>
        <taxon>Dikarya</taxon>
        <taxon>Basidiomycota</taxon>
        <taxon>Ustilaginomycotina</taxon>
        <taxon>Malasseziomycetes</taxon>
        <taxon>Malasseziales</taxon>
        <taxon>Malasseziaceae</taxon>
        <taxon>Malassezia</taxon>
    </lineage>
</organism>
<name>A0AAF0IVD6_9BASI</name>
<feature type="region of interest" description="Disordered" evidence="1">
    <location>
        <begin position="669"/>
        <end position="696"/>
    </location>
</feature>
<feature type="compositionally biased region" description="Polar residues" evidence="1">
    <location>
        <begin position="437"/>
        <end position="447"/>
    </location>
</feature>
<evidence type="ECO:0000313" key="3">
    <source>
        <dbReference type="Proteomes" id="UP001220961"/>
    </source>
</evidence>
<feature type="region of interest" description="Disordered" evidence="1">
    <location>
        <begin position="211"/>
        <end position="452"/>
    </location>
</feature>
<feature type="region of interest" description="Disordered" evidence="1">
    <location>
        <begin position="539"/>
        <end position="590"/>
    </location>
</feature>
<feature type="compositionally biased region" description="Polar residues" evidence="1">
    <location>
        <begin position="308"/>
        <end position="323"/>
    </location>
</feature>
<feature type="compositionally biased region" description="Acidic residues" evidence="1">
    <location>
        <begin position="506"/>
        <end position="516"/>
    </location>
</feature>
<feature type="compositionally biased region" description="Basic residues" evidence="1">
    <location>
        <begin position="293"/>
        <end position="302"/>
    </location>
</feature>
<protein>
    <submittedName>
        <fullName evidence="2">Uncharacterized protein</fullName>
    </submittedName>
</protein>
<sequence length="696" mass="76927">MSYATPFLAEPVEDVPSMQLGITFPWEKTTESTLLGGQAHFLQLDMAELESEEDSESHDCVAQHTSATPPMPTAVATEYAVPAQSAPAIKEVRAGPETPFDMYEDALLQEHGVARAETGAPAEPEPPSSTPKAPSASHDIVCPMVEAPAEDNYDEFAHDTPLHNPHLEASPAVYPSPHEPPTSPHWVPEMHDRSAALQTTTSQAPNDALTVPQAPQAESPDPHDALGISGMPQQAPHTWEAFPRFTPETHPWSPSDTVDEPVRRSGRMLPTRRSAPDTCKLEGRREQPAVRTLKSKASRFFKKVLPSKQRSADSQPSSTNRFSRASRLPFRSQKSEPTVPQVPDEHNYMSMNAPSDARPNSLFGTAPSATMQSPPPMVPNMLDRQEPSPYYSPEPSVPSSPQTASHRLSFSSFRRQDATGTPRPMSLFSLFKKRQQEPMSLSRQASNGRLPHCNVVEEPLPVAVEAQRQESLYRSHSRRRSLGGWEERESQPSVHARAPSVVPEACEPESPLEDVPDVSQLPTEQSTILSHGYETAIEGHESFAPVTNTPLFPGDWQPQKEPMPANEDESPMDEPPVVEEQDTNLRQESELPEQHLDSFPAQHLDSLPEQHLDSFPEQHLDSLPENTKRLSLGLDENVWTLDLNFGATGESEPSRNPFLASRTKEEPDLHDWFGEGFGQDPVLPMQSHGESMELAN</sequence>
<accession>A0AAF0IVD6</accession>
<feature type="compositionally biased region" description="Acidic residues" evidence="1">
    <location>
        <begin position="566"/>
        <end position="582"/>
    </location>
</feature>
<dbReference type="Proteomes" id="UP001220961">
    <property type="component" value="Chromosome 3"/>
</dbReference>
<proteinExistence type="predicted"/>
<feature type="region of interest" description="Disordered" evidence="1">
    <location>
        <begin position="115"/>
        <end position="137"/>
    </location>
</feature>
<feature type="compositionally biased region" description="Polar residues" evidence="1">
    <location>
        <begin position="402"/>
        <end position="413"/>
    </location>
</feature>